<dbReference type="GO" id="GO:0030288">
    <property type="term" value="C:outer membrane-bounded periplasmic space"/>
    <property type="evidence" value="ECO:0007669"/>
    <property type="project" value="TreeGrafter"/>
</dbReference>
<evidence type="ECO:0000313" key="4">
    <source>
        <dbReference type="EMBL" id="MDX3016611.1"/>
    </source>
</evidence>
<feature type="region of interest" description="Disordered" evidence="1">
    <location>
        <begin position="286"/>
        <end position="313"/>
    </location>
</feature>
<dbReference type="Proteomes" id="UP001282288">
    <property type="component" value="Unassembled WGS sequence"/>
</dbReference>
<dbReference type="AlphaFoldDB" id="A0AAP6EGQ0"/>
<dbReference type="PANTHER" id="PTHR30032">
    <property type="entry name" value="N-ACETYLMURAMOYL-L-ALANINE AMIDASE-RELATED"/>
    <property type="match status" value="1"/>
</dbReference>
<dbReference type="Pfam" id="PF07676">
    <property type="entry name" value="PD40"/>
    <property type="match status" value="2"/>
</dbReference>
<dbReference type="SUPFAM" id="SSF69304">
    <property type="entry name" value="Tricorn protease N-terminal domain"/>
    <property type="match status" value="1"/>
</dbReference>
<keyword evidence="5" id="KW-1185">Reference proteome</keyword>
<dbReference type="Gene3D" id="2.120.10.30">
    <property type="entry name" value="TolB, C-terminal domain"/>
    <property type="match status" value="1"/>
</dbReference>
<dbReference type="GeneID" id="69804324"/>
<dbReference type="EMBL" id="JARAWP010000001">
    <property type="protein sequence ID" value="MDX3016611.1"/>
    <property type="molecule type" value="Genomic_DNA"/>
</dbReference>
<dbReference type="InterPro" id="IPR011042">
    <property type="entry name" value="6-blade_b-propeller_TolB-like"/>
</dbReference>
<gene>
    <name evidence="3" type="ORF">PV399_17605</name>
    <name evidence="4" type="ORF">PV666_01770</name>
</gene>
<evidence type="ECO:0000313" key="5">
    <source>
        <dbReference type="Proteomes" id="UP001272987"/>
    </source>
</evidence>
<evidence type="ECO:0000313" key="6">
    <source>
        <dbReference type="Proteomes" id="UP001282288"/>
    </source>
</evidence>
<evidence type="ECO:0000256" key="2">
    <source>
        <dbReference type="SAM" id="SignalP"/>
    </source>
</evidence>
<dbReference type="PANTHER" id="PTHR30032:SF4">
    <property type="entry name" value="AMIDASE ENHANCER"/>
    <property type="match status" value="1"/>
</dbReference>
<dbReference type="Gene3D" id="3.40.50.12090">
    <property type="match status" value="1"/>
</dbReference>
<evidence type="ECO:0000256" key="1">
    <source>
        <dbReference type="SAM" id="MobiDB-lite"/>
    </source>
</evidence>
<evidence type="ECO:0000313" key="3">
    <source>
        <dbReference type="EMBL" id="MDX2961521.1"/>
    </source>
</evidence>
<dbReference type="InterPro" id="IPR051922">
    <property type="entry name" value="Bact_Sporulation_Assoc"/>
</dbReference>
<reference evidence="3 5" key="1">
    <citation type="journal article" date="2023" name="Microb. Genom.">
        <title>Mesoterricola silvestris gen. nov., sp. nov., Mesoterricola sediminis sp. nov., Geothrix oryzae sp. nov., Geothrix edaphica sp. nov., Geothrix rubra sp. nov., and Geothrix limicola sp. nov., six novel members of Acidobacteriota isolated from soils.</title>
        <authorList>
            <person name="Weisberg A.J."/>
            <person name="Pearce E."/>
            <person name="Kramer C.G."/>
            <person name="Chang J.H."/>
            <person name="Clarke C.R."/>
        </authorList>
    </citation>
    <scope>NUCLEOTIDE SEQUENCE</scope>
    <source>
        <strain evidence="4 5">NB05-1H</strain>
        <strain evidence="3">NRRL_B-16521</strain>
    </source>
</reference>
<comment type="caution">
    <text evidence="3">The sequence shown here is derived from an EMBL/GenBank/DDBJ whole genome shotgun (WGS) entry which is preliminary data.</text>
</comment>
<dbReference type="InterPro" id="IPR007253">
    <property type="entry name" value="Cell_wall-bd_2"/>
</dbReference>
<proteinExistence type="predicted"/>
<dbReference type="RefSeq" id="WP_010350828.1">
    <property type="nucleotide sequence ID" value="NZ_CP122369.1"/>
</dbReference>
<dbReference type="PROSITE" id="PS51318">
    <property type="entry name" value="TAT"/>
    <property type="match status" value="1"/>
</dbReference>
<dbReference type="InterPro" id="IPR006311">
    <property type="entry name" value="TAT_signal"/>
</dbReference>
<dbReference type="InterPro" id="IPR011659">
    <property type="entry name" value="WD40"/>
</dbReference>
<accession>A0AAP6EGQ0</accession>
<keyword evidence="2" id="KW-0732">Signal</keyword>
<organism evidence="3 6">
    <name type="scientific">Streptomyces acidiscabies</name>
    <dbReference type="NCBI Taxonomy" id="42234"/>
    <lineage>
        <taxon>Bacteria</taxon>
        <taxon>Bacillati</taxon>
        <taxon>Actinomycetota</taxon>
        <taxon>Actinomycetes</taxon>
        <taxon>Kitasatosporales</taxon>
        <taxon>Streptomycetaceae</taxon>
        <taxon>Streptomyces</taxon>
    </lineage>
</organism>
<sequence>MFTRRGAATLASAVTLAAVGSLALAPGALADGAGSWPGTEGKLLTDGPVLVDPATGAQTKVGGGAGTYATWAPDGSRIVSVVGGRIASVRPDGSGQFLLPKPQGVRRSAPYQDLTFWWGGQAVVFASGGQLVAGPSDGTRVPQPLLTAALEPASVCDSGPTVNEKGQVAFTRRPTGNCTGADAVYVYDNAKRTVRKVLDDAAQPAFSPDGGQLAFVRKDAGGLRQVFTANADGTGVRQRTSGTGWAEHPSWSPTGKRIVFDAHTASDATDVHSTAYVDLASGAVTQVPGTPKGDRPSWQPLRKNNTGRVWGATPDATNIAASRWTWNKLGAPSVPGLMNARSAVLVNHDDWAYALTAPALAGKKAGPVLATPKTGLTTAVKNELKRTLKKGAPVYLMGGTSILTNTVASQVKALGYTPQRIAGADRYATSVLSAKAITTAPKYVFVATGADYHAALAAAVAAGSGGTSGAAGVVLSNGNKLTAPVQAYLNGLNPTKTMIIPVGSPAAYAVAHGSFPRWPSNSVYYPVSGATDEATSVALAKFWWAAPRQITLVGPAWRDGISAAAAMNVFSPLIWTPKATVLPGTVQSYLTQASASIQFTATFGGTGSVAAATLDAAGKAISAGAGQWTYHPYYNGVGPAAAARSGMTMVK</sequence>
<protein>
    <submittedName>
        <fullName evidence="3">Cell wall-binding repeat-containing protein</fullName>
    </submittedName>
</protein>
<name>A0AAP6EGQ0_9ACTN</name>
<dbReference type="Proteomes" id="UP001272987">
    <property type="component" value="Unassembled WGS sequence"/>
</dbReference>
<feature type="chain" id="PRO_5042864624" evidence="2">
    <location>
        <begin position="31"/>
        <end position="651"/>
    </location>
</feature>
<feature type="signal peptide" evidence="2">
    <location>
        <begin position="1"/>
        <end position="30"/>
    </location>
</feature>
<dbReference type="Pfam" id="PF04122">
    <property type="entry name" value="CW_binding_2"/>
    <property type="match status" value="2"/>
</dbReference>
<dbReference type="EMBL" id="JARAWC010000012">
    <property type="protein sequence ID" value="MDX2961521.1"/>
    <property type="molecule type" value="Genomic_DNA"/>
</dbReference>